<evidence type="ECO:0000313" key="2">
    <source>
        <dbReference type="Proteomes" id="UP000261480"/>
    </source>
</evidence>
<proteinExistence type="predicted"/>
<name>A0A3B3WFS9_9TELE</name>
<sequence>MVPFTIIDFFIDCFGLRGSRAHIQQQVQMAVQHLNGKEVHFKSLGCLGKAVGFGGAEVKGDGPRLFGVPLVENNIRLGCLKCDGVQSGYILTLKGHSAMDFHLGVTLLSQPRQLKPHIVVFINNLKRRRRE</sequence>
<dbReference type="Proteomes" id="UP000261480">
    <property type="component" value="Unplaced"/>
</dbReference>
<dbReference type="AlphaFoldDB" id="A0A3B3WFS9"/>
<keyword evidence="2" id="KW-1185">Reference proteome</keyword>
<reference evidence="1" key="1">
    <citation type="submission" date="2025-08" db="UniProtKB">
        <authorList>
            <consortium name="Ensembl"/>
        </authorList>
    </citation>
    <scope>IDENTIFICATION</scope>
</reference>
<evidence type="ECO:0000313" key="1">
    <source>
        <dbReference type="Ensembl" id="ENSPMEP00000001547.1"/>
    </source>
</evidence>
<organism evidence="1 2">
    <name type="scientific">Poecilia mexicana</name>
    <dbReference type="NCBI Taxonomy" id="48701"/>
    <lineage>
        <taxon>Eukaryota</taxon>
        <taxon>Metazoa</taxon>
        <taxon>Chordata</taxon>
        <taxon>Craniata</taxon>
        <taxon>Vertebrata</taxon>
        <taxon>Euteleostomi</taxon>
        <taxon>Actinopterygii</taxon>
        <taxon>Neopterygii</taxon>
        <taxon>Teleostei</taxon>
        <taxon>Neoteleostei</taxon>
        <taxon>Acanthomorphata</taxon>
        <taxon>Ovalentaria</taxon>
        <taxon>Atherinomorphae</taxon>
        <taxon>Cyprinodontiformes</taxon>
        <taxon>Poeciliidae</taxon>
        <taxon>Poeciliinae</taxon>
        <taxon>Poecilia</taxon>
    </lineage>
</organism>
<protein>
    <submittedName>
        <fullName evidence="1">Uncharacterized protein</fullName>
    </submittedName>
</protein>
<reference evidence="1" key="2">
    <citation type="submission" date="2025-09" db="UniProtKB">
        <authorList>
            <consortium name="Ensembl"/>
        </authorList>
    </citation>
    <scope>IDENTIFICATION</scope>
</reference>
<dbReference type="Ensembl" id="ENSPMET00000014025.1">
    <property type="protein sequence ID" value="ENSPMEP00000001547.1"/>
    <property type="gene ID" value="ENSPMEG00000002470.1"/>
</dbReference>
<accession>A0A3B3WFS9</accession>